<dbReference type="EMBL" id="CP019948">
    <property type="protein sequence ID" value="ARN80834.1"/>
    <property type="molecule type" value="Genomic_DNA"/>
</dbReference>
<gene>
    <name evidence="1" type="ORF">B1812_06815</name>
</gene>
<organism evidence="1 2">
    <name type="scientific">Methylocystis bryophila</name>
    <dbReference type="NCBI Taxonomy" id="655015"/>
    <lineage>
        <taxon>Bacteria</taxon>
        <taxon>Pseudomonadati</taxon>
        <taxon>Pseudomonadota</taxon>
        <taxon>Alphaproteobacteria</taxon>
        <taxon>Hyphomicrobiales</taxon>
        <taxon>Methylocystaceae</taxon>
        <taxon>Methylocystis</taxon>
    </lineage>
</organism>
<keyword evidence="2" id="KW-1185">Reference proteome</keyword>
<protein>
    <submittedName>
        <fullName evidence="1">Uncharacterized protein</fullName>
    </submittedName>
</protein>
<reference evidence="1 2" key="1">
    <citation type="submission" date="2017-02" db="EMBL/GenBank/DDBJ databases">
        <authorList>
            <person name="Peterson S.W."/>
        </authorList>
    </citation>
    <scope>NUCLEOTIDE SEQUENCE [LARGE SCALE GENOMIC DNA]</scope>
    <source>
        <strain evidence="1 2">S285</strain>
    </source>
</reference>
<sequence length="89" mass="10498">MADWRRRQARWAATERSGERTRIAKLHEEFRRGCPPAQDRRRDDWLGTDDECAAILNEKRIGRWRWGGAETRCSEEMLRILSDVAAKGR</sequence>
<name>A0A1W6MTB1_9HYPH</name>
<dbReference type="Proteomes" id="UP000193978">
    <property type="component" value="Chromosome"/>
</dbReference>
<proteinExistence type="predicted"/>
<dbReference type="STRING" id="655015.B1812_06815"/>
<accession>A0A1W6MTB1</accession>
<dbReference type="AlphaFoldDB" id="A0A1W6MTB1"/>
<evidence type="ECO:0000313" key="2">
    <source>
        <dbReference type="Proteomes" id="UP000193978"/>
    </source>
</evidence>
<evidence type="ECO:0000313" key="1">
    <source>
        <dbReference type="EMBL" id="ARN80834.1"/>
    </source>
</evidence>
<dbReference type="KEGG" id="mbry:B1812_06815"/>